<dbReference type="RefSeq" id="WP_114100582.1">
    <property type="nucleotide sequence ID" value="NZ_JPWF01000001.1"/>
</dbReference>
<organism evidence="5 6">
    <name type="scientific">Thalassospira profundimaris</name>
    <dbReference type="NCBI Taxonomy" id="502049"/>
    <lineage>
        <taxon>Bacteria</taxon>
        <taxon>Pseudomonadati</taxon>
        <taxon>Pseudomonadota</taxon>
        <taxon>Alphaproteobacteria</taxon>
        <taxon>Rhodospirillales</taxon>
        <taxon>Thalassospiraceae</taxon>
        <taxon>Thalassospira</taxon>
    </lineage>
</organism>
<accession>A0A367WEE6</accession>
<dbReference type="Gene3D" id="3.40.50.720">
    <property type="entry name" value="NAD(P)-binding Rossmann-like Domain"/>
    <property type="match status" value="1"/>
</dbReference>
<dbReference type="GO" id="GO:0016616">
    <property type="term" value="F:oxidoreductase activity, acting on the CH-OH group of donors, NAD or NADP as acceptor"/>
    <property type="evidence" value="ECO:0007669"/>
    <property type="project" value="TreeGrafter"/>
</dbReference>
<evidence type="ECO:0000313" key="5">
    <source>
        <dbReference type="EMBL" id="RCK39803.1"/>
    </source>
</evidence>
<dbReference type="Pfam" id="PF01232">
    <property type="entry name" value="Mannitol_dh"/>
    <property type="match status" value="1"/>
</dbReference>
<dbReference type="InterPro" id="IPR050988">
    <property type="entry name" value="Mannitol_DH/Oxidoreductase"/>
</dbReference>
<evidence type="ECO:0000313" key="6">
    <source>
        <dbReference type="Proteomes" id="UP000253226"/>
    </source>
</evidence>
<dbReference type="InterPro" id="IPR013328">
    <property type="entry name" value="6PGD_dom2"/>
</dbReference>
<dbReference type="PANTHER" id="PTHR43362:SF1">
    <property type="entry name" value="MANNITOL DEHYDROGENASE 2-RELATED"/>
    <property type="match status" value="1"/>
</dbReference>
<dbReference type="OrthoDB" id="271711at2"/>
<dbReference type="InterPro" id="IPR013131">
    <property type="entry name" value="Mannitol_DH_N"/>
</dbReference>
<dbReference type="InterPro" id="IPR008927">
    <property type="entry name" value="6-PGluconate_DH-like_C_sf"/>
</dbReference>
<dbReference type="Gene3D" id="1.10.1040.10">
    <property type="entry name" value="N-(1-d-carboxylethyl)-l-norvaline Dehydrogenase, domain 2"/>
    <property type="match status" value="1"/>
</dbReference>
<dbReference type="SUPFAM" id="SSF48179">
    <property type="entry name" value="6-phosphogluconate dehydrogenase C-terminal domain-like"/>
    <property type="match status" value="1"/>
</dbReference>
<dbReference type="GO" id="GO:0019594">
    <property type="term" value="P:mannitol metabolic process"/>
    <property type="evidence" value="ECO:0007669"/>
    <property type="project" value="InterPro"/>
</dbReference>
<dbReference type="PANTHER" id="PTHR43362">
    <property type="entry name" value="MANNITOL DEHYDROGENASE DSF1-RELATED"/>
    <property type="match status" value="1"/>
</dbReference>
<evidence type="ECO:0000259" key="3">
    <source>
        <dbReference type="Pfam" id="PF01232"/>
    </source>
</evidence>
<dbReference type="PRINTS" id="PR00084">
    <property type="entry name" value="MTLDHDRGNASE"/>
</dbReference>
<evidence type="ECO:0000259" key="4">
    <source>
        <dbReference type="Pfam" id="PF08125"/>
    </source>
</evidence>
<evidence type="ECO:0000256" key="2">
    <source>
        <dbReference type="ARBA" id="ARBA00023027"/>
    </source>
</evidence>
<feature type="domain" description="Mannitol dehydrogenase N-terminal" evidence="3">
    <location>
        <begin position="19"/>
        <end position="265"/>
    </location>
</feature>
<feature type="domain" description="Mannitol dehydrogenase C-terminal" evidence="4">
    <location>
        <begin position="274"/>
        <end position="467"/>
    </location>
</feature>
<dbReference type="Pfam" id="PF08125">
    <property type="entry name" value="Mannitol_dh_C"/>
    <property type="match status" value="1"/>
</dbReference>
<dbReference type="InterPro" id="IPR023027">
    <property type="entry name" value="Mannitol_DH_CS"/>
</dbReference>
<keyword evidence="2" id="KW-0520">NAD</keyword>
<dbReference type="SUPFAM" id="SSF51735">
    <property type="entry name" value="NAD(P)-binding Rossmann-fold domains"/>
    <property type="match status" value="1"/>
</dbReference>
<name>A0A367WEE6_9PROT</name>
<dbReference type="PROSITE" id="PS00974">
    <property type="entry name" value="MANNITOL_DHGENASE"/>
    <property type="match status" value="1"/>
</dbReference>
<protein>
    <submittedName>
        <fullName evidence="5">D-mannonate oxidoreductase</fullName>
    </submittedName>
</protein>
<proteinExistence type="predicted"/>
<keyword evidence="1" id="KW-0560">Oxidoreductase</keyword>
<gene>
    <name evidence="5" type="ORF">TH19_01795</name>
</gene>
<reference evidence="5 6" key="1">
    <citation type="submission" date="2014-07" db="EMBL/GenBank/DDBJ databases">
        <title>Draft genome sequence of Thalassospira profundimaris 35.</title>
        <authorList>
            <person name="Lai Q."/>
            <person name="Shao Z."/>
        </authorList>
    </citation>
    <scope>NUCLEOTIDE SEQUENCE [LARGE SCALE GENOMIC DNA]</scope>
    <source>
        <strain evidence="5 6">35</strain>
    </source>
</reference>
<dbReference type="InterPro" id="IPR013118">
    <property type="entry name" value="Mannitol_DH_C"/>
</dbReference>
<dbReference type="Proteomes" id="UP000253226">
    <property type="component" value="Unassembled WGS sequence"/>
</dbReference>
<dbReference type="AlphaFoldDB" id="A0A367WEE6"/>
<dbReference type="InterPro" id="IPR000669">
    <property type="entry name" value="Mannitol_DH"/>
</dbReference>
<evidence type="ECO:0000256" key="1">
    <source>
        <dbReference type="ARBA" id="ARBA00023002"/>
    </source>
</evidence>
<dbReference type="EMBL" id="JPWF01000001">
    <property type="protein sequence ID" value="RCK39803.1"/>
    <property type="molecule type" value="Genomic_DNA"/>
</dbReference>
<comment type="caution">
    <text evidence="5">The sequence shown here is derived from an EMBL/GenBank/DDBJ whole genome shotgun (WGS) entry which is preliminary data.</text>
</comment>
<sequence length="484" mass="52428">MKQSGSSDMALQSALAKSGILHIGIGAFHRAHQAVYTDAAMAAKGGDWHIIGVSLRSTDIVDALNAQDCAFTVIERHAQGPEAHRITSMSHAIAAARDVMPVLDALADPAIRIVTITVTEKAYGIDRQSGKIQNDHPAIRHDLENPDRPSGLLGILVAGLKSRKDAGIAPFTVVSCDNLPANGKLLRSGVTDFARQIDPALGDWISENVSFPSTMVDRITPASTAATYADAKALTGMDDPAAIETEPFSQWVIEDDFPNGRPAWEEGGAILVEDVDPYEGMKLRMLNGSHSLIAYVGQLGRYRYVRDAMANDNFASLVAQHMENSAATMPPLAGIDFAQYGAELTERFRNPEIAHETRQIAMDGTEKLPQRIFAPACDLPGDRERLGTFALCFAAWLAFVQKQIHPTEPGETSRLPDDPRAGEIKELLDIPQGAEGLYDRLANLPGWMPTQLHDNPHWRKAVISRLSTLLSHGADAAIADEIAQ</sequence>
<dbReference type="InterPro" id="IPR036291">
    <property type="entry name" value="NAD(P)-bd_dom_sf"/>
</dbReference>